<feature type="domain" description="EamA" evidence="8">
    <location>
        <begin position="31"/>
        <end position="164"/>
    </location>
</feature>
<sequence length="371" mass="41283">MHTEKKVQDTNKKKMKNLVDYVVVLEKSKPYIAIIFIQFVFSGLTLLSKASIAKGMDSYVFVFYRQAFGTLALAPIAFFFESKKATPLSYILLGKIFLVSLVGVTASLQFYYLAFKYTTATLAAASVNTVPALTFIMAAIFRMETISIKHKYGLAKVLGSIISLSGAMVFGFIKGPPLSFIKWNPATKKLNSHLSTGDYVKGSFIMLAANTTWALWLVLQVLLIKQYPSKFSLSALQCFFSFIQSAVLAVAMQRSSSAWKLGWDLNLVSVAYSGLVATGMSFWVRLYVLEAKGPVFTAMFTPVQLIITAIFSAILWSEILYWGSFGGIVLLVLGLYSFLWGKNKEDVKAETDRDRQENKEETRVEVVTTKA</sequence>
<proteinExistence type="inferred from homology"/>
<dbReference type="GO" id="GO:0022857">
    <property type="term" value="F:transmembrane transporter activity"/>
    <property type="evidence" value="ECO:0007669"/>
    <property type="project" value="InterPro"/>
</dbReference>
<feature type="transmembrane region" description="Helical" evidence="6">
    <location>
        <begin position="295"/>
        <end position="314"/>
    </location>
</feature>
<dbReference type="InterPro" id="IPR030184">
    <property type="entry name" value="WAT1-related"/>
</dbReference>
<feature type="domain" description="EamA" evidence="8">
    <location>
        <begin position="201"/>
        <end position="337"/>
    </location>
</feature>
<feature type="compositionally biased region" description="Basic and acidic residues" evidence="7">
    <location>
        <begin position="348"/>
        <end position="364"/>
    </location>
</feature>
<comment type="similarity">
    <text evidence="2 6">Belongs to the drug/metabolite transporter (DMT) superfamily. Plant drug/metabolite exporter (P-DME) (TC 2.A.7.4) family.</text>
</comment>
<dbReference type="EMBL" id="JARAOO010000004">
    <property type="protein sequence ID" value="KAJ7969817.1"/>
    <property type="molecule type" value="Genomic_DNA"/>
</dbReference>
<evidence type="ECO:0000256" key="1">
    <source>
        <dbReference type="ARBA" id="ARBA00004141"/>
    </source>
</evidence>
<feature type="region of interest" description="Disordered" evidence="7">
    <location>
        <begin position="348"/>
        <end position="371"/>
    </location>
</feature>
<keyword evidence="4 6" id="KW-1133">Transmembrane helix</keyword>
<feature type="transmembrane region" description="Helical" evidence="6">
    <location>
        <begin position="92"/>
        <end position="114"/>
    </location>
</feature>
<evidence type="ECO:0000313" key="9">
    <source>
        <dbReference type="EMBL" id="KAJ7969817.1"/>
    </source>
</evidence>
<keyword evidence="10" id="KW-1185">Reference proteome</keyword>
<organism evidence="9 10">
    <name type="scientific">Quillaja saponaria</name>
    <name type="common">Soap bark tree</name>
    <dbReference type="NCBI Taxonomy" id="32244"/>
    <lineage>
        <taxon>Eukaryota</taxon>
        <taxon>Viridiplantae</taxon>
        <taxon>Streptophyta</taxon>
        <taxon>Embryophyta</taxon>
        <taxon>Tracheophyta</taxon>
        <taxon>Spermatophyta</taxon>
        <taxon>Magnoliopsida</taxon>
        <taxon>eudicotyledons</taxon>
        <taxon>Gunneridae</taxon>
        <taxon>Pentapetalae</taxon>
        <taxon>rosids</taxon>
        <taxon>fabids</taxon>
        <taxon>Fabales</taxon>
        <taxon>Quillajaceae</taxon>
        <taxon>Quillaja</taxon>
    </lineage>
</organism>
<feature type="transmembrane region" description="Helical" evidence="6">
    <location>
        <begin position="204"/>
        <end position="224"/>
    </location>
</feature>
<comment type="subcellular location">
    <subcellularLocation>
        <location evidence="1 6">Membrane</location>
        <topology evidence="1 6">Multi-pass membrane protein</topology>
    </subcellularLocation>
</comment>
<evidence type="ECO:0000313" key="10">
    <source>
        <dbReference type="Proteomes" id="UP001163823"/>
    </source>
</evidence>
<feature type="transmembrane region" description="Helical" evidence="6">
    <location>
        <begin position="153"/>
        <end position="173"/>
    </location>
</feature>
<evidence type="ECO:0000256" key="5">
    <source>
        <dbReference type="ARBA" id="ARBA00023136"/>
    </source>
</evidence>
<feature type="transmembrane region" description="Helical" evidence="6">
    <location>
        <begin position="120"/>
        <end position="141"/>
    </location>
</feature>
<feature type="transmembrane region" description="Helical" evidence="6">
    <location>
        <begin position="320"/>
        <end position="339"/>
    </location>
</feature>
<evidence type="ECO:0000256" key="3">
    <source>
        <dbReference type="ARBA" id="ARBA00022692"/>
    </source>
</evidence>
<evidence type="ECO:0000256" key="2">
    <source>
        <dbReference type="ARBA" id="ARBA00007635"/>
    </source>
</evidence>
<dbReference type="AlphaFoldDB" id="A0AAD7M4Q0"/>
<reference evidence="9" key="1">
    <citation type="journal article" date="2023" name="Science">
        <title>Elucidation of the pathway for biosynthesis of saponin adjuvants from the soapbark tree.</title>
        <authorList>
            <person name="Reed J."/>
            <person name="Orme A."/>
            <person name="El-Demerdash A."/>
            <person name="Owen C."/>
            <person name="Martin L.B.B."/>
            <person name="Misra R.C."/>
            <person name="Kikuchi S."/>
            <person name="Rejzek M."/>
            <person name="Martin A.C."/>
            <person name="Harkess A."/>
            <person name="Leebens-Mack J."/>
            <person name="Louveau T."/>
            <person name="Stephenson M.J."/>
            <person name="Osbourn A."/>
        </authorList>
    </citation>
    <scope>NUCLEOTIDE SEQUENCE</scope>
    <source>
        <strain evidence="9">S10</strain>
    </source>
</reference>
<name>A0AAD7M4Q0_QUISA</name>
<feature type="transmembrane region" description="Helical" evidence="6">
    <location>
        <begin position="31"/>
        <end position="52"/>
    </location>
</feature>
<keyword evidence="5 6" id="KW-0472">Membrane</keyword>
<comment type="caution">
    <text evidence="9">The sequence shown here is derived from an EMBL/GenBank/DDBJ whole genome shotgun (WGS) entry which is preliminary data.</text>
</comment>
<evidence type="ECO:0000259" key="8">
    <source>
        <dbReference type="Pfam" id="PF00892"/>
    </source>
</evidence>
<evidence type="ECO:0000256" key="4">
    <source>
        <dbReference type="ARBA" id="ARBA00022989"/>
    </source>
</evidence>
<accession>A0AAD7M4Q0</accession>
<dbReference type="SUPFAM" id="SSF103481">
    <property type="entry name" value="Multidrug resistance efflux transporter EmrE"/>
    <property type="match status" value="1"/>
</dbReference>
<dbReference type="Pfam" id="PF00892">
    <property type="entry name" value="EamA"/>
    <property type="match status" value="2"/>
</dbReference>
<dbReference type="Proteomes" id="UP001163823">
    <property type="component" value="Chromosome 4"/>
</dbReference>
<gene>
    <name evidence="9" type="ORF">O6P43_008099</name>
</gene>
<dbReference type="GO" id="GO:0016020">
    <property type="term" value="C:membrane"/>
    <property type="evidence" value="ECO:0007669"/>
    <property type="project" value="UniProtKB-SubCell"/>
</dbReference>
<dbReference type="InterPro" id="IPR000620">
    <property type="entry name" value="EamA_dom"/>
</dbReference>
<evidence type="ECO:0000256" key="7">
    <source>
        <dbReference type="SAM" id="MobiDB-lite"/>
    </source>
</evidence>
<feature type="transmembrane region" description="Helical" evidence="6">
    <location>
        <begin position="58"/>
        <end position="80"/>
    </location>
</feature>
<evidence type="ECO:0000256" key="6">
    <source>
        <dbReference type="RuleBase" id="RU363077"/>
    </source>
</evidence>
<dbReference type="PANTHER" id="PTHR31218">
    <property type="entry name" value="WAT1-RELATED PROTEIN"/>
    <property type="match status" value="1"/>
</dbReference>
<keyword evidence="3 6" id="KW-0812">Transmembrane</keyword>
<dbReference type="KEGG" id="qsa:O6P43_008099"/>
<feature type="transmembrane region" description="Helical" evidence="6">
    <location>
        <begin position="270"/>
        <end position="288"/>
    </location>
</feature>
<protein>
    <recommendedName>
        <fullName evidence="6">WAT1-related protein</fullName>
    </recommendedName>
</protein>
<feature type="transmembrane region" description="Helical" evidence="6">
    <location>
        <begin position="231"/>
        <end position="250"/>
    </location>
</feature>
<dbReference type="InterPro" id="IPR037185">
    <property type="entry name" value="EmrE-like"/>
</dbReference>